<dbReference type="EMBL" id="CP019791">
    <property type="protein sequence ID" value="AQT70148.1"/>
    <property type="molecule type" value="Genomic_DNA"/>
</dbReference>
<proteinExistence type="predicted"/>
<dbReference type="InterPro" id="IPR011464">
    <property type="entry name" value="DUF1570"/>
</dbReference>
<reference evidence="4" key="1">
    <citation type="submission" date="2017-02" db="EMBL/GenBank/DDBJ databases">
        <title>Comparative genomics and description of representatives of a novel lineage of planctomycetes thriving in anoxic sediments.</title>
        <authorList>
            <person name="Spring S."/>
            <person name="Bunk B."/>
            <person name="Sproer C."/>
        </authorList>
    </citation>
    <scope>NUCLEOTIDE SEQUENCE [LARGE SCALE GENOMIC DNA]</scope>
    <source>
        <strain evidence="4">ST-NAGAB-D1</strain>
    </source>
</reference>
<feature type="chain" id="PRO_5012437188" description="DUF1570 domain-containing protein" evidence="1">
    <location>
        <begin position="30"/>
        <end position="325"/>
    </location>
</feature>
<evidence type="ECO:0000313" key="4">
    <source>
        <dbReference type="Proteomes" id="UP000189674"/>
    </source>
</evidence>
<evidence type="ECO:0000313" key="3">
    <source>
        <dbReference type="EMBL" id="AQT70148.1"/>
    </source>
</evidence>
<sequence precursor="true">MRKNFTRNITLLLVLAFAAVFSFSPEASAKSGDQQLPSRLNGELGKRFAKLETRNFMVVHDSEPDEAARMASLLELLNSQFRDLFKKKGFELRKPSEELTWVSFEDLEDFENYAQKIDRVNLGGIKGYYSSRTNRVAVVKSSFDTSEIAKEDGDRFGSENSSIMAMAAEGDESLTKIQHEAAHQLAFNSGLQKRHVMYPLWYSEGLATYLENGYYNKDNEIRRKRLVELFKEGRLRRLDEFVTEVGVKGDNDEAKDLYAQAWGFFKFMMERKPELLKAYTARLYETEPGWRSEFSLYQELAQSAGSFEKLNAEWLDFVQELTSHK</sequence>
<dbReference type="OrthoDB" id="291356at2"/>
<dbReference type="KEGG" id="alus:STSP2_03352"/>
<dbReference type="Proteomes" id="UP000189674">
    <property type="component" value="Chromosome"/>
</dbReference>
<dbReference type="AlphaFoldDB" id="A0A1U9NQZ2"/>
<dbReference type="Gene3D" id="1.10.390.20">
    <property type="match status" value="1"/>
</dbReference>
<keyword evidence="1" id="KW-0732">Signal</keyword>
<gene>
    <name evidence="3" type="ORF">STSP2_03352</name>
</gene>
<name>A0A1U9NQZ2_9BACT</name>
<evidence type="ECO:0000256" key="1">
    <source>
        <dbReference type="SAM" id="SignalP"/>
    </source>
</evidence>
<evidence type="ECO:0000259" key="2">
    <source>
        <dbReference type="Pfam" id="PF07607"/>
    </source>
</evidence>
<protein>
    <recommendedName>
        <fullName evidence="2">DUF1570 domain-containing protein</fullName>
    </recommendedName>
</protein>
<organism evidence="3 4">
    <name type="scientific">Anaerohalosphaera lusitana</name>
    <dbReference type="NCBI Taxonomy" id="1936003"/>
    <lineage>
        <taxon>Bacteria</taxon>
        <taxon>Pseudomonadati</taxon>
        <taxon>Planctomycetota</taxon>
        <taxon>Phycisphaerae</taxon>
        <taxon>Sedimentisphaerales</taxon>
        <taxon>Anaerohalosphaeraceae</taxon>
        <taxon>Anaerohalosphaera</taxon>
    </lineage>
</organism>
<accession>A0A1U9NQZ2</accession>
<dbReference type="Pfam" id="PF07607">
    <property type="entry name" value="DUF1570"/>
    <property type="match status" value="1"/>
</dbReference>
<keyword evidence="4" id="KW-1185">Reference proteome</keyword>
<feature type="domain" description="DUF1570" evidence="2">
    <location>
        <begin position="175"/>
        <end position="282"/>
    </location>
</feature>
<feature type="signal peptide" evidence="1">
    <location>
        <begin position="1"/>
        <end position="29"/>
    </location>
</feature>